<feature type="non-terminal residue" evidence="1">
    <location>
        <position position="1"/>
    </location>
</feature>
<dbReference type="AlphaFoldDB" id="X0UB25"/>
<evidence type="ECO:0000313" key="1">
    <source>
        <dbReference type="EMBL" id="GAF97552.1"/>
    </source>
</evidence>
<proteinExistence type="predicted"/>
<sequence>HHVQVKPGTADIGLHDAHVHWQLDHATVMEMIDKLSALKDGNSGHHYVDIASPAETLVLSLNEYVGAPWLDDPQSMDPIATRDQ</sequence>
<name>X0UB25_9ZZZZ</name>
<reference evidence="1" key="1">
    <citation type="journal article" date="2014" name="Front. Microbiol.">
        <title>High frequency of phylogenetically diverse reductive dehalogenase-homologous genes in deep subseafloor sedimentary metagenomes.</title>
        <authorList>
            <person name="Kawai M."/>
            <person name="Futagami T."/>
            <person name="Toyoda A."/>
            <person name="Takaki Y."/>
            <person name="Nishi S."/>
            <person name="Hori S."/>
            <person name="Arai W."/>
            <person name="Tsubouchi T."/>
            <person name="Morono Y."/>
            <person name="Uchiyama I."/>
            <person name="Ito T."/>
            <person name="Fujiyama A."/>
            <person name="Inagaki F."/>
            <person name="Takami H."/>
        </authorList>
    </citation>
    <scope>NUCLEOTIDE SEQUENCE</scope>
    <source>
        <strain evidence="1">Expedition CK06-06</strain>
    </source>
</reference>
<gene>
    <name evidence="1" type="ORF">S01H1_23423</name>
</gene>
<comment type="caution">
    <text evidence="1">The sequence shown here is derived from an EMBL/GenBank/DDBJ whole genome shotgun (WGS) entry which is preliminary data.</text>
</comment>
<dbReference type="EMBL" id="BARS01013519">
    <property type="protein sequence ID" value="GAF97552.1"/>
    <property type="molecule type" value="Genomic_DNA"/>
</dbReference>
<accession>X0UB25</accession>
<organism evidence="1">
    <name type="scientific">marine sediment metagenome</name>
    <dbReference type="NCBI Taxonomy" id="412755"/>
    <lineage>
        <taxon>unclassified sequences</taxon>
        <taxon>metagenomes</taxon>
        <taxon>ecological metagenomes</taxon>
    </lineage>
</organism>
<protein>
    <submittedName>
        <fullName evidence="1">Uncharacterized protein</fullName>
    </submittedName>
</protein>